<keyword evidence="5" id="KW-0067">ATP-binding</keyword>
<dbReference type="InterPro" id="IPR000719">
    <property type="entry name" value="Prot_kinase_dom"/>
</dbReference>
<dbReference type="STRING" id="1561998.A0A1I7U4L9"/>
<dbReference type="Proteomes" id="UP000095282">
    <property type="component" value="Unplaced"/>
</dbReference>
<dbReference type="InterPro" id="IPR011009">
    <property type="entry name" value="Kinase-like_dom_sf"/>
</dbReference>
<dbReference type="GO" id="GO:0004674">
    <property type="term" value="F:protein serine/threonine kinase activity"/>
    <property type="evidence" value="ECO:0007669"/>
    <property type="project" value="UniProtKB-KW"/>
</dbReference>
<feature type="domain" description="Protein kinase" evidence="6">
    <location>
        <begin position="138"/>
        <end position="389"/>
    </location>
</feature>
<dbReference type="SUPFAM" id="SSF56112">
    <property type="entry name" value="Protein kinase-like (PK-like)"/>
    <property type="match status" value="1"/>
</dbReference>
<dbReference type="PRINTS" id="PR00109">
    <property type="entry name" value="TYRKINASE"/>
</dbReference>
<keyword evidence="4" id="KW-0418">Kinase</keyword>
<evidence type="ECO:0000256" key="3">
    <source>
        <dbReference type="ARBA" id="ARBA00022741"/>
    </source>
</evidence>
<dbReference type="Gene3D" id="1.10.510.10">
    <property type="entry name" value="Transferase(Phosphotransferase) domain 1"/>
    <property type="match status" value="1"/>
</dbReference>
<proteinExistence type="predicted"/>
<dbReference type="eggNOG" id="KOG0198">
    <property type="taxonomic scope" value="Eukaryota"/>
</dbReference>
<evidence type="ECO:0000313" key="8">
    <source>
        <dbReference type="WBParaSite" id="Csp11.Scaffold629.g14795.t1"/>
    </source>
</evidence>
<dbReference type="WBParaSite" id="Csp11.Scaffold629.g14795.t1">
    <property type="protein sequence ID" value="Csp11.Scaffold629.g14795.t1"/>
    <property type="gene ID" value="Csp11.Scaffold629.g14795"/>
</dbReference>
<evidence type="ECO:0000259" key="6">
    <source>
        <dbReference type="PROSITE" id="PS50011"/>
    </source>
</evidence>
<evidence type="ECO:0000256" key="1">
    <source>
        <dbReference type="ARBA" id="ARBA00022527"/>
    </source>
</evidence>
<protein>
    <submittedName>
        <fullName evidence="8">Protein kinase domain-containing protein</fullName>
    </submittedName>
</protein>
<keyword evidence="2" id="KW-0808">Transferase</keyword>
<name>A0A1I7U4L9_9PELO</name>
<evidence type="ECO:0000256" key="5">
    <source>
        <dbReference type="ARBA" id="ARBA00022840"/>
    </source>
</evidence>
<dbReference type="PROSITE" id="PS50011">
    <property type="entry name" value="PROTEIN_KINASE_DOM"/>
    <property type="match status" value="1"/>
</dbReference>
<dbReference type="PANTHER" id="PTHR11584">
    <property type="entry name" value="SERINE/THREONINE PROTEIN KINASE"/>
    <property type="match status" value="1"/>
</dbReference>
<evidence type="ECO:0000313" key="7">
    <source>
        <dbReference type="Proteomes" id="UP000095282"/>
    </source>
</evidence>
<organism evidence="7 8">
    <name type="scientific">Caenorhabditis tropicalis</name>
    <dbReference type="NCBI Taxonomy" id="1561998"/>
    <lineage>
        <taxon>Eukaryota</taxon>
        <taxon>Metazoa</taxon>
        <taxon>Ecdysozoa</taxon>
        <taxon>Nematoda</taxon>
        <taxon>Chromadorea</taxon>
        <taxon>Rhabditida</taxon>
        <taxon>Rhabditina</taxon>
        <taxon>Rhabditomorpha</taxon>
        <taxon>Rhabditoidea</taxon>
        <taxon>Rhabditidae</taxon>
        <taxon>Peloderinae</taxon>
        <taxon>Caenorhabditis</taxon>
    </lineage>
</organism>
<evidence type="ECO:0000256" key="4">
    <source>
        <dbReference type="ARBA" id="ARBA00022777"/>
    </source>
</evidence>
<sequence length="615" mass="69463">MAVSTMSQRKTEKMEVLARACRNFEQLAEKLRTTTLMDHFDILYDMGNYQLVVDRQETLDEAIKHNGRKLVVEFLLQRCEEEEASLPVKPKTVGKVDDDRNLTIGPKSYAGSLAGKSFGVRSQASRYSEKVRNTPGRYNLGRKIGEGTLGSVYIAESKKGGTYAVKIVSKHGRHLPQEADVDYLKMLRHERIVEYMYIIEPSGSNDIHILMEYMHSGSLKEYIERNGPMHHELVKAYTKQILEGLEFLHSQNIIHQDLKPANLLLKNNHRERLIKIADFGSSRFSTLKRRGGVQGRTPKYTDPGVSLGREIAGKRSDIWSLGVIVIEMHSRYPWDIEGEHPITVPQILDERPPKIGEKVNEELIGMAKLMLLPVAQRPYAEELLLLPALQAADDQDSEEETFQVFPKMEMLNTLRDTLSSVQAELTTGVEKLRMNVTANMAAQQKVSTESVNEILNTAAGSELLQNFQNMITELEENGAEGGRLANLCSTRMGRCQQMCKEKADAVMEIDDFLRNSADFEKKIREINNQIIKLSRFCNQTEQAMTYLEALCEVAHTEGEVDLIRQQAKSAATIVQIECESPSVLTSTLRSRPEDAAKAQQEEVMLEEFLSSKNSP</sequence>
<evidence type="ECO:0000256" key="2">
    <source>
        <dbReference type="ARBA" id="ARBA00022679"/>
    </source>
</evidence>
<dbReference type="PANTHER" id="PTHR11584:SF369">
    <property type="entry name" value="MITOGEN-ACTIVATED PROTEIN KINASE KINASE KINASE 19-RELATED"/>
    <property type="match status" value="1"/>
</dbReference>
<dbReference type="InterPro" id="IPR008271">
    <property type="entry name" value="Ser/Thr_kinase_AS"/>
</dbReference>
<keyword evidence="1" id="KW-0723">Serine/threonine-protein kinase</keyword>
<reference evidence="8" key="1">
    <citation type="submission" date="2016-11" db="UniProtKB">
        <authorList>
            <consortium name="WormBaseParasite"/>
        </authorList>
    </citation>
    <scope>IDENTIFICATION</scope>
</reference>
<dbReference type="Pfam" id="PF00069">
    <property type="entry name" value="Pkinase"/>
    <property type="match status" value="1"/>
</dbReference>
<keyword evidence="3" id="KW-0547">Nucleotide-binding</keyword>
<dbReference type="GO" id="GO:0006950">
    <property type="term" value="P:response to stress"/>
    <property type="evidence" value="ECO:0007669"/>
    <property type="project" value="UniProtKB-ARBA"/>
</dbReference>
<dbReference type="SMART" id="SM00220">
    <property type="entry name" value="S_TKc"/>
    <property type="match status" value="1"/>
</dbReference>
<dbReference type="GO" id="GO:0005524">
    <property type="term" value="F:ATP binding"/>
    <property type="evidence" value="ECO:0007669"/>
    <property type="project" value="UniProtKB-KW"/>
</dbReference>
<keyword evidence="7" id="KW-1185">Reference proteome</keyword>
<dbReference type="AlphaFoldDB" id="A0A1I7U4L9"/>
<accession>A0A1I7U4L9</accession>
<dbReference type="PROSITE" id="PS00108">
    <property type="entry name" value="PROTEIN_KINASE_ST"/>
    <property type="match status" value="1"/>
</dbReference>
<dbReference type="InterPro" id="IPR001245">
    <property type="entry name" value="Ser-Thr/Tyr_kinase_cat_dom"/>
</dbReference>